<dbReference type="Pfam" id="PF08937">
    <property type="entry name" value="ThsB_TIR"/>
    <property type="match status" value="1"/>
</dbReference>
<organism evidence="2 3">
    <name type="scientific">Halorientalis brevis</name>
    <dbReference type="NCBI Taxonomy" id="1126241"/>
    <lineage>
        <taxon>Archaea</taxon>
        <taxon>Methanobacteriati</taxon>
        <taxon>Methanobacteriota</taxon>
        <taxon>Stenosarchaea group</taxon>
        <taxon>Halobacteria</taxon>
        <taxon>Halobacteriales</taxon>
        <taxon>Haloarculaceae</taxon>
        <taxon>Halorientalis</taxon>
    </lineage>
</organism>
<dbReference type="InterPro" id="IPR036490">
    <property type="entry name" value="ThsB_TIR-like_sf"/>
</dbReference>
<sequence>MVDVTINEVELSKNRRDEYSLFISHSWDYEDDYERLVDLLEEKNYFQFRNYSVPQEEEIDASSNAELRQHLREKQIGPSSVVLVLAGMYSEHSYWIKKEMQIAEDLGKSIVGVKPWGQERTPEEVKDAADTMVGWNGGSIVDAIRTNAP</sequence>
<dbReference type="InterPro" id="IPR015032">
    <property type="entry name" value="ThsB__TIR-like_domain"/>
</dbReference>
<keyword evidence="3" id="KW-1185">Reference proteome</keyword>
<comment type="caution">
    <text evidence="2">The sequence shown here is derived from an EMBL/GenBank/DDBJ whole genome shotgun (WGS) entry which is preliminary data.</text>
</comment>
<dbReference type="Gene3D" id="3.40.50.9200">
    <property type="entry name" value="Hypothetical protein MTH538"/>
    <property type="match status" value="1"/>
</dbReference>
<reference evidence="2 3" key="1">
    <citation type="journal article" date="2019" name="Int. J. Syst. Evol. Microbiol.">
        <title>The Global Catalogue of Microorganisms (GCM) 10K type strain sequencing project: providing services to taxonomists for standard genome sequencing and annotation.</title>
        <authorList>
            <consortium name="The Broad Institute Genomics Platform"/>
            <consortium name="The Broad Institute Genome Sequencing Center for Infectious Disease"/>
            <person name="Wu L."/>
            <person name="Ma J."/>
        </authorList>
    </citation>
    <scope>NUCLEOTIDE SEQUENCE [LARGE SCALE GENOMIC DNA]</scope>
    <source>
        <strain evidence="2 3">CGMCC 1.12125</strain>
    </source>
</reference>
<dbReference type="EMBL" id="JBHUDJ010000008">
    <property type="protein sequence ID" value="MFD1588141.1"/>
    <property type="molecule type" value="Genomic_DNA"/>
</dbReference>
<gene>
    <name evidence="2" type="ORF">ACFR9U_14245</name>
</gene>
<evidence type="ECO:0000313" key="3">
    <source>
        <dbReference type="Proteomes" id="UP001597119"/>
    </source>
</evidence>
<dbReference type="SUPFAM" id="SSF52206">
    <property type="entry name" value="Hypothetical protein MTH538"/>
    <property type="match status" value="1"/>
</dbReference>
<proteinExistence type="predicted"/>
<protein>
    <submittedName>
        <fullName evidence="2">TIR domain-containing protein</fullName>
    </submittedName>
</protein>
<dbReference type="RefSeq" id="WP_247381736.1">
    <property type="nucleotide sequence ID" value="NZ_JALLGV010000012.1"/>
</dbReference>
<evidence type="ECO:0000259" key="1">
    <source>
        <dbReference type="Pfam" id="PF08937"/>
    </source>
</evidence>
<name>A0ABD6CDL8_9EURY</name>
<accession>A0ABD6CDL8</accession>
<dbReference type="Proteomes" id="UP001597119">
    <property type="component" value="Unassembled WGS sequence"/>
</dbReference>
<evidence type="ECO:0000313" key="2">
    <source>
        <dbReference type="EMBL" id="MFD1588141.1"/>
    </source>
</evidence>
<dbReference type="AlphaFoldDB" id="A0ABD6CDL8"/>
<feature type="domain" description="Thoeris protein ThsB TIR-like" evidence="1">
    <location>
        <begin position="22"/>
        <end position="119"/>
    </location>
</feature>